<dbReference type="RefSeq" id="WP_145249001.1">
    <property type="nucleotide sequence ID" value="NZ_CP036278.1"/>
</dbReference>
<dbReference type="AlphaFoldDB" id="A0A518ASI7"/>
<dbReference type="Gene3D" id="2.20.28.120">
    <property type="entry name" value="Ribosomal protein L33"/>
    <property type="match status" value="1"/>
</dbReference>
<accession>A0A518ASI7</accession>
<evidence type="ECO:0000256" key="4">
    <source>
        <dbReference type="ARBA" id="ARBA00035176"/>
    </source>
</evidence>
<evidence type="ECO:0000313" key="6">
    <source>
        <dbReference type="EMBL" id="QDU57692.1"/>
    </source>
</evidence>
<dbReference type="NCBIfam" id="TIGR01023">
    <property type="entry name" value="rpmG_bact"/>
    <property type="match status" value="1"/>
</dbReference>
<dbReference type="GO" id="GO:1990904">
    <property type="term" value="C:ribonucleoprotein complex"/>
    <property type="evidence" value="ECO:0007669"/>
    <property type="project" value="UniProtKB-KW"/>
</dbReference>
<dbReference type="HAMAP" id="MF_00294">
    <property type="entry name" value="Ribosomal_bL33"/>
    <property type="match status" value="1"/>
</dbReference>
<dbReference type="GO" id="GO:0005840">
    <property type="term" value="C:ribosome"/>
    <property type="evidence" value="ECO:0007669"/>
    <property type="project" value="UniProtKB-KW"/>
</dbReference>
<dbReference type="InterPro" id="IPR038584">
    <property type="entry name" value="Ribosomal_bL33_sf"/>
</dbReference>
<dbReference type="SUPFAM" id="SSF57829">
    <property type="entry name" value="Zn-binding ribosomal proteins"/>
    <property type="match status" value="1"/>
</dbReference>
<dbReference type="InterPro" id="IPR001705">
    <property type="entry name" value="Ribosomal_bL33"/>
</dbReference>
<dbReference type="InterPro" id="IPR011332">
    <property type="entry name" value="Ribosomal_zn-bd"/>
</dbReference>
<dbReference type="GO" id="GO:0006412">
    <property type="term" value="P:translation"/>
    <property type="evidence" value="ECO:0007669"/>
    <property type="project" value="UniProtKB-UniRule"/>
</dbReference>
<keyword evidence="7" id="KW-1185">Reference proteome</keyword>
<keyword evidence="2 5" id="KW-0689">Ribosomal protein</keyword>
<evidence type="ECO:0000313" key="7">
    <source>
        <dbReference type="Proteomes" id="UP000315750"/>
    </source>
</evidence>
<evidence type="ECO:0000256" key="1">
    <source>
        <dbReference type="ARBA" id="ARBA00007596"/>
    </source>
</evidence>
<proteinExistence type="inferred from homology"/>
<organism evidence="6 7">
    <name type="scientific">Aeoliella mucimassa</name>
    <dbReference type="NCBI Taxonomy" id="2527972"/>
    <lineage>
        <taxon>Bacteria</taxon>
        <taxon>Pseudomonadati</taxon>
        <taxon>Planctomycetota</taxon>
        <taxon>Planctomycetia</taxon>
        <taxon>Pirellulales</taxon>
        <taxon>Lacipirellulaceae</taxon>
        <taxon>Aeoliella</taxon>
    </lineage>
</organism>
<dbReference type="Proteomes" id="UP000315750">
    <property type="component" value="Chromosome"/>
</dbReference>
<evidence type="ECO:0000256" key="3">
    <source>
        <dbReference type="ARBA" id="ARBA00023274"/>
    </source>
</evidence>
<evidence type="ECO:0000256" key="5">
    <source>
        <dbReference type="HAMAP-Rule" id="MF_00294"/>
    </source>
</evidence>
<keyword evidence="3 5" id="KW-0687">Ribonucleoprotein</keyword>
<sequence length="59" mass="6947">MAKKSGGKRKKKVEVVFLVCEETGDYNYTVRRKVGGEKLKLKKFCPRLQRHTLHNEKKK</sequence>
<dbReference type="GO" id="GO:0003735">
    <property type="term" value="F:structural constituent of ribosome"/>
    <property type="evidence" value="ECO:0007669"/>
    <property type="project" value="InterPro"/>
</dbReference>
<protein>
    <recommendedName>
        <fullName evidence="4 5">Large ribosomal subunit protein bL33</fullName>
    </recommendedName>
</protein>
<comment type="similarity">
    <text evidence="1 5">Belongs to the bacterial ribosomal protein bL33 family.</text>
</comment>
<dbReference type="Pfam" id="PF00471">
    <property type="entry name" value="Ribosomal_L33"/>
    <property type="match status" value="1"/>
</dbReference>
<dbReference type="EMBL" id="CP036278">
    <property type="protein sequence ID" value="QDU57692.1"/>
    <property type="molecule type" value="Genomic_DNA"/>
</dbReference>
<evidence type="ECO:0000256" key="2">
    <source>
        <dbReference type="ARBA" id="ARBA00022980"/>
    </source>
</evidence>
<gene>
    <name evidence="6" type="primary">rpmG2</name>
    <name evidence="5" type="synonym">rpmG</name>
    <name evidence="6" type="ORF">Pan181_39130</name>
</gene>
<dbReference type="OrthoDB" id="197660at2"/>
<name>A0A518ASI7_9BACT</name>
<dbReference type="GO" id="GO:0005737">
    <property type="term" value="C:cytoplasm"/>
    <property type="evidence" value="ECO:0007669"/>
    <property type="project" value="UniProtKB-ARBA"/>
</dbReference>
<dbReference type="KEGG" id="amuc:Pan181_39130"/>
<reference evidence="6 7" key="1">
    <citation type="submission" date="2019-02" db="EMBL/GenBank/DDBJ databases">
        <title>Deep-cultivation of Planctomycetes and their phenomic and genomic characterization uncovers novel biology.</title>
        <authorList>
            <person name="Wiegand S."/>
            <person name="Jogler M."/>
            <person name="Boedeker C."/>
            <person name="Pinto D."/>
            <person name="Vollmers J."/>
            <person name="Rivas-Marin E."/>
            <person name="Kohn T."/>
            <person name="Peeters S.H."/>
            <person name="Heuer A."/>
            <person name="Rast P."/>
            <person name="Oberbeckmann S."/>
            <person name="Bunk B."/>
            <person name="Jeske O."/>
            <person name="Meyerdierks A."/>
            <person name="Storesund J.E."/>
            <person name="Kallscheuer N."/>
            <person name="Luecker S."/>
            <person name="Lage O.M."/>
            <person name="Pohl T."/>
            <person name="Merkel B.J."/>
            <person name="Hornburger P."/>
            <person name="Mueller R.-W."/>
            <person name="Bruemmer F."/>
            <person name="Labrenz M."/>
            <person name="Spormann A.M."/>
            <person name="Op den Camp H."/>
            <person name="Overmann J."/>
            <person name="Amann R."/>
            <person name="Jetten M.S.M."/>
            <person name="Mascher T."/>
            <person name="Medema M.H."/>
            <person name="Devos D.P."/>
            <person name="Kaster A.-K."/>
            <person name="Ovreas L."/>
            <person name="Rohde M."/>
            <person name="Galperin M.Y."/>
            <person name="Jogler C."/>
        </authorList>
    </citation>
    <scope>NUCLEOTIDE SEQUENCE [LARGE SCALE GENOMIC DNA]</scope>
    <source>
        <strain evidence="6 7">Pan181</strain>
    </source>
</reference>